<keyword evidence="6" id="KW-1185">Reference proteome</keyword>
<dbReference type="GO" id="GO:0051287">
    <property type="term" value="F:NAD binding"/>
    <property type="evidence" value="ECO:0007669"/>
    <property type="project" value="InterPro"/>
</dbReference>
<dbReference type="Pfam" id="PF03721">
    <property type="entry name" value="UDPG_MGDP_dh_N"/>
    <property type="match status" value="1"/>
</dbReference>
<dbReference type="SUPFAM" id="SSF48179">
    <property type="entry name" value="6-phosphogluconate dehydrogenase C-terminal domain-like"/>
    <property type="match status" value="1"/>
</dbReference>
<evidence type="ECO:0000256" key="3">
    <source>
        <dbReference type="PIRNR" id="PIRNR000124"/>
    </source>
</evidence>
<dbReference type="Pfam" id="PF03720">
    <property type="entry name" value="UDPG_MGDP_dh_C"/>
    <property type="match status" value="1"/>
</dbReference>
<dbReference type="PIRSF" id="PIRSF000124">
    <property type="entry name" value="UDPglc_GDPman_dh"/>
    <property type="match status" value="1"/>
</dbReference>
<evidence type="ECO:0000256" key="1">
    <source>
        <dbReference type="ARBA" id="ARBA00023002"/>
    </source>
</evidence>
<dbReference type="PANTHER" id="PTHR43491">
    <property type="entry name" value="UDP-N-ACETYL-D-MANNOSAMINE DEHYDROGENASE"/>
    <property type="match status" value="1"/>
</dbReference>
<comment type="similarity">
    <text evidence="3">Belongs to the UDP-glucose/GDP-mannose dehydrogenase family.</text>
</comment>
<dbReference type="EC" id="1.1.1.136" evidence="5"/>
<keyword evidence="2" id="KW-0520">NAD</keyword>
<accession>A0A2N9BKL8</accession>
<dbReference type="Gene3D" id="3.40.50.720">
    <property type="entry name" value="NAD(P)-binding Rossmann-like Domain"/>
    <property type="match status" value="2"/>
</dbReference>
<name>A0A2N9BKL8_STRCX</name>
<dbReference type="SUPFAM" id="SSF51735">
    <property type="entry name" value="NAD(P)-binding Rossmann-fold domains"/>
    <property type="match status" value="1"/>
</dbReference>
<sequence>MMNSVAVIGLGYTGLPLAREACRAGMRVTGIDENPSVAASLNAGHSHVPDVNDADLAAMLDAGFRASADESLSAEASVAVICVPTPLDDTGGPDLSHVRRAASGLGDRLKPGTLVVLESTSFPGTTDDVVRGIVEQASGLRAGTDFSLAFSPERIDPGNETFGVRNTPRVVGGCTPRCTAVAADFFRHLCDRVVEAGSAREAELAKLLENTYRNVNIALVNELAVAARALGVDVWEALDCARTKPFGFQEFRPGPGVGGHCIPVDPVYLTHWARTGGIPLRLVELSQEVNAGMPAHVVRRAEHLLDERGRALRDARVLLVGVTYKRNSRDLRSTPAAAIARLVRESGADVTYHDPFVDAWSPGGEPVQRSVDALGAAADADLTILVQDHDTVPLDRLPEHARLLLDTRGRLRGTRAHQL</sequence>
<dbReference type="Pfam" id="PF00984">
    <property type="entry name" value="UDPG_MGDP_dh"/>
    <property type="match status" value="1"/>
</dbReference>
<dbReference type="SUPFAM" id="SSF52413">
    <property type="entry name" value="UDP-glucose/GDP-mannose dehydrogenase C-terminal domain"/>
    <property type="match status" value="1"/>
</dbReference>
<dbReference type="SMART" id="SM00984">
    <property type="entry name" value="UDPG_MGDP_dh_C"/>
    <property type="match status" value="1"/>
</dbReference>
<evidence type="ECO:0000313" key="6">
    <source>
        <dbReference type="Proteomes" id="UP000235464"/>
    </source>
</evidence>
<evidence type="ECO:0000259" key="4">
    <source>
        <dbReference type="SMART" id="SM00984"/>
    </source>
</evidence>
<dbReference type="RefSeq" id="WP_010040825.1">
    <property type="nucleotide sequence ID" value="NZ_LT962942.1"/>
</dbReference>
<proteinExistence type="inferred from homology"/>
<dbReference type="InterPro" id="IPR001732">
    <property type="entry name" value="UDP-Glc/GDP-Man_DH_N"/>
</dbReference>
<dbReference type="NCBIfam" id="TIGR03026">
    <property type="entry name" value="NDP-sugDHase"/>
    <property type="match status" value="1"/>
</dbReference>
<organism evidence="5 6">
    <name type="scientific">Streptomyces chartreusis NRRL 3882</name>
    <dbReference type="NCBI Taxonomy" id="1079985"/>
    <lineage>
        <taxon>Bacteria</taxon>
        <taxon>Bacillati</taxon>
        <taxon>Actinomycetota</taxon>
        <taxon>Actinomycetes</taxon>
        <taxon>Kitasatosporales</taxon>
        <taxon>Streptomycetaceae</taxon>
        <taxon>Streptomyces</taxon>
    </lineage>
</organism>
<dbReference type="InterPro" id="IPR017476">
    <property type="entry name" value="UDP-Glc/GDP-Man"/>
</dbReference>
<dbReference type="PIRSF" id="PIRSF500136">
    <property type="entry name" value="UDP_ManNAc_DH"/>
    <property type="match status" value="1"/>
</dbReference>
<keyword evidence="1 5" id="KW-0560">Oxidoreductase</keyword>
<evidence type="ECO:0000313" key="5">
    <source>
        <dbReference type="EMBL" id="SOR83902.1"/>
    </source>
</evidence>
<dbReference type="GO" id="GO:0047004">
    <property type="term" value="F:UDP-N-acetylglucosamine 6-dehydrogenase activity"/>
    <property type="evidence" value="ECO:0007669"/>
    <property type="project" value="UniProtKB-EC"/>
</dbReference>
<reference evidence="6" key="1">
    <citation type="submission" date="2017-11" db="EMBL/GenBank/DDBJ databases">
        <authorList>
            <person name="Wibberg D."/>
        </authorList>
    </citation>
    <scope>NUCLEOTIDE SEQUENCE [LARGE SCALE GENOMIC DNA]</scope>
</reference>
<dbReference type="InterPro" id="IPR036220">
    <property type="entry name" value="UDP-Glc/GDP-Man_DH_C_sf"/>
</dbReference>
<dbReference type="InterPro" id="IPR014026">
    <property type="entry name" value="UDP-Glc/GDP-Man_DH_dimer"/>
</dbReference>
<dbReference type="InterPro" id="IPR036291">
    <property type="entry name" value="NAD(P)-bd_dom_sf"/>
</dbReference>
<dbReference type="InterPro" id="IPR028359">
    <property type="entry name" value="UDP_ManNAc/GlcNAc_DH"/>
</dbReference>
<dbReference type="Proteomes" id="UP000235464">
    <property type="component" value="Chromosome I"/>
</dbReference>
<evidence type="ECO:0000256" key="2">
    <source>
        <dbReference type="ARBA" id="ARBA00023027"/>
    </source>
</evidence>
<gene>
    <name evidence="5" type="primary">wbpA_3</name>
    <name evidence="5" type="ORF">SCNRRL3882_7348</name>
</gene>
<dbReference type="InterPro" id="IPR008927">
    <property type="entry name" value="6-PGluconate_DH-like_C_sf"/>
</dbReference>
<dbReference type="PANTHER" id="PTHR43491:SF1">
    <property type="entry name" value="UDP-N-ACETYL-D-MANNOSAMINE DEHYDROGENASE"/>
    <property type="match status" value="1"/>
</dbReference>
<feature type="domain" description="UDP-glucose/GDP-mannose dehydrogenase C-terminal" evidence="4">
    <location>
        <begin position="318"/>
        <end position="413"/>
    </location>
</feature>
<dbReference type="GO" id="GO:0016628">
    <property type="term" value="F:oxidoreductase activity, acting on the CH-CH group of donors, NAD or NADP as acceptor"/>
    <property type="evidence" value="ECO:0007669"/>
    <property type="project" value="InterPro"/>
</dbReference>
<dbReference type="GO" id="GO:0000271">
    <property type="term" value="P:polysaccharide biosynthetic process"/>
    <property type="evidence" value="ECO:0007669"/>
    <property type="project" value="InterPro"/>
</dbReference>
<dbReference type="EMBL" id="LT963352">
    <property type="protein sequence ID" value="SOR83902.1"/>
    <property type="molecule type" value="Genomic_DNA"/>
</dbReference>
<dbReference type="InterPro" id="IPR014027">
    <property type="entry name" value="UDP-Glc/GDP-Man_DH_C"/>
</dbReference>
<dbReference type="AlphaFoldDB" id="A0A2N9BKL8"/>
<protein>
    <submittedName>
        <fullName evidence="5">UDP-N-acetyl-D-glucosamine 6-dehydrogenase</fullName>
        <ecNumber evidence="5">1.1.1.136</ecNumber>
    </submittedName>
</protein>